<dbReference type="InterPro" id="IPR027785">
    <property type="entry name" value="UvrD-like_helicase_C"/>
</dbReference>
<dbReference type="CDD" id="cd17933">
    <property type="entry name" value="DEXSc_RecD-like"/>
    <property type="match status" value="1"/>
</dbReference>
<comment type="subunit">
    <text evidence="11">Heterotrimer of RecB, RecC and RecD. All subunits contribute to DNA-binding.</text>
</comment>
<gene>
    <name evidence="11 14" type="primary">recD</name>
    <name evidence="14" type="ORF">MPSYJ_54650</name>
</gene>
<comment type="catalytic activity">
    <reaction evidence="11">
        <text>ATP + H2O = ADP + phosphate + H(+)</text>
        <dbReference type="Rhea" id="RHEA:13065"/>
        <dbReference type="ChEBI" id="CHEBI:15377"/>
        <dbReference type="ChEBI" id="CHEBI:15378"/>
        <dbReference type="ChEBI" id="CHEBI:30616"/>
        <dbReference type="ChEBI" id="CHEBI:43474"/>
        <dbReference type="ChEBI" id="CHEBI:456216"/>
        <dbReference type="EC" id="5.6.2.3"/>
    </reaction>
</comment>
<dbReference type="HAMAP" id="MF_01487">
    <property type="entry name" value="RecD"/>
    <property type="match status" value="1"/>
</dbReference>
<evidence type="ECO:0000256" key="11">
    <source>
        <dbReference type="HAMAP-Rule" id="MF_01487"/>
    </source>
</evidence>
<keyword evidence="8 11" id="KW-0238">DNA-binding</keyword>
<evidence type="ECO:0000256" key="4">
    <source>
        <dbReference type="ARBA" id="ARBA00022801"/>
    </source>
</evidence>
<evidence type="ECO:0000313" key="15">
    <source>
        <dbReference type="Proteomes" id="UP000466514"/>
    </source>
</evidence>
<dbReference type="InterPro" id="IPR050534">
    <property type="entry name" value="Coronavir_polyprotein_1ab"/>
</dbReference>
<feature type="domain" description="UvrD-like helicase C-terminal" evidence="12">
    <location>
        <begin position="487"/>
        <end position="533"/>
    </location>
</feature>
<dbReference type="EMBL" id="AP022574">
    <property type="protein sequence ID" value="BBX72004.1"/>
    <property type="molecule type" value="Genomic_DNA"/>
</dbReference>
<organism evidence="14 15">
    <name type="scientific">Mycolicibacterium psychrotolerans</name>
    <dbReference type="NCBI Taxonomy" id="216929"/>
    <lineage>
        <taxon>Bacteria</taxon>
        <taxon>Bacillati</taxon>
        <taxon>Actinomycetota</taxon>
        <taxon>Actinomycetes</taxon>
        <taxon>Mycobacteriales</taxon>
        <taxon>Mycobacteriaceae</taxon>
        <taxon>Mycolicibacterium</taxon>
    </lineage>
</organism>
<evidence type="ECO:0000259" key="12">
    <source>
        <dbReference type="Pfam" id="PF13538"/>
    </source>
</evidence>
<dbReference type="Proteomes" id="UP000466514">
    <property type="component" value="Chromosome"/>
</dbReference>
<evidence type="ECO:0000256" key="5">
    <source>
        <dbReference type="ARBA" id="ARBA00022806"/>
    </source>
</evidence>
<evidence type="ECO:0000256" key="7">
    <source>
        <dbReference type="ARBA" id="ARBA00022840"/>
    </source>
</evidence>
<dbReference type="GO" id="GO:0003677">
    <property type="term" value="F:DNA binding"/>
    <property type="evidence" value="ECO:0007669"/>
    <property type="project" value="UniProtKB-UniRule"/>
</dbReference>
<name>A0A7I7MI40_9MYCO</name>
<dbReference type="GO" id="GO:0043139">
    <property type="term" value="F:5'-3' DNA helicase activity"/>
    <property type="evidence" value="ECO:0007669"/>
    <property type="project" value="UniProtKB-UniRule"/>
</dbReference>
<accession>A0A7I7MI40</accession>
<keyword evidence="6 11" id="KW-0269">Exonuclease</keyword>
<dbReference type="PANTHER" id="PTHR43788:SF6">
    <property type="entry name" value="DNA HELICASE B"/>
    <property type="match status" value="1"/>
</dbReference>
<evidence type="ECO:0000256" key="8">
    <source>
        <dbReference type="ARBA" id="ARBA00023125"/>
    </source>
</evidence>
<dbReference type="EC" id="5.6.2.3" evidence="11"/>
<dbReference type="Gene3D" id="3.40.50.300">
    <property type="entry name" value="P-loop containing nucleotide triphosphate hydrolases"/>
    <property type="match status" value="3"/>
</dbReference>
<dbReference type="Pfam" id="PF21185">
    <property type="entry name" value="RecD_N"/>
    <property type="match status" value="1"/>
</dbReference>
<feature type="binding site" evidence="11">
    <location>
        <begin position="160"/>
        <end position="167"/>
    </location>
    <ligand>
        <name>ATP</name>
        <dbReference type="ChEBI" id="CHEBI:30616"/>
    </ligand>
</feature>
<comment type="miscellaneous">
    <text evidence="11">In the RecBCD complex, RecB has a slow 3'-5' helicase, an exonuclease activity and loads RecA onto ssDNA, RecD has a fast 5'-3' helicase activity, while RecC stimulates the ATPase and processivity of the RecB helicase and contributes to recognition of the Chi site.</text>
</comment>
<dbReference type="GO" id="GO:0017116">
    <property type="term" value="F:single-stranded DNA helicase activity"/>
    <property type="evidence" value="ECO:0007669"/>
    <property type="project" value="TreeGrafter"/>
</dbReference>
<keyword evidence="10 11" id="KW-0413">Isomerase</keyword>
<dbReference type="Pfam" id="PF13245">
    <property type="entry name" value="AAA_19"/>
    <property type="match status" value="1"/>
</dbReference>
<keyword evidence="2 11" id="KW-0547">Nucleotide-binding</keyword>
<dbReference type="InterPro" id="IPR041851">
    <property type="entry name" value="RecD_N_sf"/>
</dbReference>
<dbReference type="Pfam" id="PF13538">
    <property type="entry name" value="UvrD_C_2"/>
    <property type="match status" value="1"/>
</dbReference>
<dbReference type="GO" id="GO:0005524">
    <property type="term" value="F:ATP binding"/>
    <property type="evidence" value="ECO:0007669"/>
    <property type="project" value="UniProtKB-UniRule"/>
</dbReference>
<evidence type="ECO:0000256" key="1">
    <source>
        <dbReference type="ARBA" id="ARBA00022722"/>
    </source>
</evidence>
<evidence type="ECO:0000256" key="9">
    <source>
        <dbReference type="ARBA" id="ARBA00023204"/>
    </source>
</evidence>
<comment type="similarity">
    <text evidence="11">Belongs to the RecD family.</text>
</comment>
<keyword evidence="4 11" id="KW-0378">Hydrolase</keyword>
<dbReference type="PANTHER" id="PTHR43788">
    <property type="entry name" value="DNA2/NAM7 HELICASE FAMILY MEMBER"/>
    <property type="match status" value="1"/>
</dbReference>
<dbReference type="NCBIfam" id="TIGR01447">
    <property type="entry name" value="recD"/>
    <property type="match status" value="1"/>
</dbReference>
<evidence type="ECO:0000313" key="14">
    <source>
        <dbReference type="EMBL" id="BBX72004.1"/>
    </source>
</evidence>
<evidence type="ECO:0000256" key="6">
    <source>
        <dbReference type="ARBA" id="ARBA00022839"/>
    </source>
</evidence>
<dbReference type="KEGG" id="mpsc:MPSYJ_54650"/>
<dbReference type="RefSeq" id="WP_163727294.1">
    <property type="nucleotide sequence ID" value="NZ_AP022574.1"/>
</dbReference>
<keyword evidence="1 11" id="KW-0540">Nuclease</keyword>
<dbReference type="GO" id="GO:0009338">
    <property type="term" value="C:exodeoxyribonuclease V complex"/>
    <property type="evidence" value="ECO:0007669"/>
    <property type="project" value="InterPro"/>
</dbReference>
<dbReference type="InterPro" id="IPR006344">
    <property type="entry name" value="RecD"/>
</dbReference>
<evidence type="ECO:0000256" key="10">
    <source>
        <dbReference type="ARBA" id="ARBA00023235"/>
    </source>
</evidence>
<dbReference type="GO" id="GO:0008854">
    <property type="term" value="F:exodeoxyribonuclease V activity"/>
    <property type="evidence" value="ECO:0007669"/>
    <property type="project" value="InterPro"/>
</dbReference>
<keyword evidence="3 11" id="KW-0227">DNA damage</keyword>
<evidence type="ECO:0000256" key="3">
    <source>
        <dbReference type="ARBA" id="ARBA00022763"/>
    </source>
</evidence>
<dbReference type="SUPFAM" id="SSF52540">
    <property type="entry name" value="P-loop containing nucleoside triphosphate hydrolases"/>
    <property type="match status" value="1"/>
</dbReference>
<protein>
    <recommendedName>
        <fullName evidence="11">RecBCD enzyme subunit RecD</fullName>
        <ecNumber evidence="11">5.6.2.3</ecNumber>
    </recommendedName>
    <alternativeName>
        <fullName evidence="11">DNA 5'-3' helicase subunit RecD</fullName>
    </alternativeName>
    <alternativeName>
        <fullName evidence="11">Exonuclease V subunit RecD</fullName>
        <shortName evidence="11">ExoV subunit RecD</shortName>
    </alternativeName>
    <alternativeName>
        <fullName evidence="11">Helicase/nuclease RecBCD subunit RecD</fullName>
    </alternativeName>
</protein>
<keyword evidence="7 11" id="KW-0067">ATP-binding</keyword>
<reference evidence="14 15" key="1">
    <citation type="journal article" date="2019" name="Emerg. Microbes Infect.">
        <title>Comprehensive subspecies identification of 175 nontuberculous mycobacteria species based on 7547 genomic profiles.</title>
        <authorList>
            <person name="Matsumoto Y."/>
            <person name="Kinjo T."/>
            <person name="Motooka D."/>
            <person name="Nabeya D."/>
            <person name="Jung N."/>
            <person name="Uechi K."/>
            <person name="Horii T."/>
            <person name="Iida T."/>
            <person name="Fujita J."/>
            <person name="Nakamura S."/>
        </authorList>
    </citation>
    <scope>NUCLEOTIDE SEQUENCE [LARGE SCALE GENOMIC DNA]</scope>
    <source>
        <strain evidence="14 15">JCM 13323</strain>
    </source>
</reference>
<feature type="domain" description="RecBCD enzyme subunit RecD N-terminal" evidence="13">
    <location>
        <begin position="11"/>
        <end position="87"/>
    </location>
</feature>
<dbReference type="InterPro" id="IPR027417">
    <property type="entry name" value="P-loop_NTPase"/>
</dbReference>
<keyword evidence="9 11" id="KW-0234">DNA repair</keyword>
<dbReference type="GO" id="GO:0000724">
    <property type="term" value="P:double-strand break repair via homologous recombination"/>
    <property type="evidence" value="ECO:0007669"/>
    <property type="project" value="UniProtKB-UniRule"/>
</dbReference>
<keyword evidence="15" id="KW-1185">Reference proteome</keyword>
<keyword evidence="5 11" id="KW-0347">Helicase</keyword>
<evidence type="ECO:0000256" key="2">
    <source>
        <dbReference type="ARBA" id="ARBA00022741"/>
    </source>
</evidence>
<comment type="function">
    <text evidence="11">A helicase/nuclease that prepares dsDNA breaks (DSB) for recombinational DNA repair. Binds to DSBs and unwinds DNA via a highly rapid and processive ATP-dependent bidirectional helicase activity. Unwinds dsDNA until it encounters a Chi (crossover hotspot instigator) sequence from the 3' direction. Cuts ssDNA a few nucleotides 3' to the Chi site. The properties and activities of the enzyme are changed at Chi. The Chi-altered holoenzyme produces a long 3'-ssDNA overhang and facilitates RecA-binding to the ssDNA for homologous DNA recombination and repair. Holoenzyme degrades any linearized DNA that is unable to undergo homologous recombination. In the holoenzyme this subunit has ssDNA-dependent ATPase and 5'-3' helicase activity. When added to pre-assembled RecBC greatly stimulates nuclease activity and augments holoenzyme processivity. Negatively regulates the RecA-loading ability of RecBCD.</text>
</comment>
<dbReference type="CDD" id="cd18809">
    <property type="entry name" value="SF1_C_RecD"/>
    <property type="match status" value="1"/>
</dbReference>
<dbReference type="AlphaFoldDB" id="A0A7I7MI40"/>
<evidence type="ECO:0000259" key="13">
    <source>
        <dbReference type="Pfam" id="PF21185"/>
    </source>
</evidence>
<sequence length="558" mass="60364">MTAATLDAFDELLEPADVHVAQRLSALTGESDPAVALAVAFAVRAVRAGSVCVDLRSVAQQVGQPELPWPAPQNWLRAVQASPLVDKQVLHVMSDPTADLLYLDRYWREEQQVRDDVLALLASPLPAAVPGLQRLFPAGWEEQRRAAEVALAQSLTVLTGGPGTGKTTTVARLLALLAEQAALAGRPPLRIALAAPTGKAAARLLEAVRAELDKLDAQDRDRLPELTASTLHRLLRPRPDNASRFRHHRENRLPHDVIVVDETSMVSLTLMARLLEAVRTDSRLILVGDPDQLASVEAGAVLADLVDGLGARTDVRIAALQTSHRFGASIGALASAIRDGDADRAVEVLCDGGDHIEWLAVDDPGERLRPVLLPHALRLREAAILGDARAAAGTLDEHRLLCAHRRGPSGVAYWNRQVERWLTEATGEPIWADWYAGRPVLVTANDYGRKLYNGDTGVAVVRGESLIVAIGEQEFAAGRLSDVDTMHAMTIHKSQGSQADEVTVLLPAEESRLLTRELFYTAVTRAKRRVRVVGTEASVRAAVARRAVRASGLARRLT</sequence>
<dbReference type="InterPro" id="IPR049550">
    <property type="entry name" value="RecD_N"/>
</dbReference>
<dbReference type="Gene3D" id="1.10.10.1020">
    <property type="entry name" value="RecBCD complex, subunit RecD, N-terminal domain"/>
    <property type="match status" value="1"/>
</dbReference>
<proteinExistence type="inferred from homology"/>